<dbReference type="PANTHER" id="PTHR43252">
    <property type="entry name" value="TRANSCRIPTIONAL REGULATOR YQJI"/>
    <property type="match status" value="1"/>
</dbReference>
<dbReference type="Gene3D" id="1.10.10.10">
    <property type="entry name" value="Winged helix-like DNA-binding domain superfamily/Winged helix DNA-binding domain"/>
    <property type="match status" value="1"/>
</dbReference>
<dbReference type="OrthoDB" id="3186544at2"/>
<sequence length="187" mass="21584">MLKHGVLGLLSYGDMTGYEIMEVFRDSLAFFWNASTSQIYRELQGLERKGFASSRIEEQEGRPNRRVYSLTEAGREELSRWLSPTEADVRGDVQIRFPFLLRLFFMAEAQASEQEAYVQVLVALSERFVTAMEDVPEIIGAYGSHEDNAGKSVFWMMTADFGIRYARMLHEWSQACRDKLDTLQEEK</sequence>
<dbReference type="PATRIC" id="fig|1125712.3.peg.1059"/>
<dbReference type="PANTHER" id="PTHR43252:SF2">
    <property type="entry name" value="TRANSCRIPTION REGULATOR, PADR-LIKE FAMILY"/>
    <property type="match status" value="1"/>
</dbReference>
<gene>
    <name evidence="3" type="ORF">HMPREF1316_0437</name>
</gene>
<dbReference type="InterPro" id="IPR018309">
    <property type="entry name" value="Tscrpt_reg_PadR_C"/>
</dbReference>
<protein>
    <submittedName>
        <fullName evidence="3">Virulence activator alpha C-terminal family protein</fullName>
    </submittedName>
</protein>
<name>U2V7L6_9ACTN</name>
<evidence type="ECO:0000259" key="2">
    <source>
        <dbReference type="Pfam" id="PF10400"/>
    </source>
</evidence>
<dbReference type="RefSeq" id="WP_021725766.1">
    <property type="nucleotide sequence ID" value="NZ_AWEZ01000043.1"/>
</dbReference>
<accession>U2V7L6</accession>
<dbReference type="InterPro" id="IPR036390">
    <property type="entry name" value="WH_DNA-bd_sf"/>
</dbReference>
<proteinExistence type="predicted"/>
<dbReference type="Pfam" id="PF10400">
    <property type="entry name" value="Vir_act_alpha_C"/>
    <property type="match status" value="1"/>
</dbReference>
<comment type="caution">
    <text evidence="3">The sequence shown here is derived from an EMBL/GenBank/DDBJ whole genome shotgun (WGS) entry which is preliminary data.</text>
</comment>
<keyword evidence="4" id="KW-1185">Reference proteome</keyword>
<dbReference type="eggNOG" id="COG1695">
    <property type="taxonomic scope" value="Bacteria"/>
</dbReference>
<dbReference type="Proteomes" id="UP000016638">
    <property type="component" value="Unassembled WGS sequence"/>
</dbReference>
<evidence type="ECO:0000259" key="1">
    <source>
        <dbReference type="Pfam" id="PF03551"/>
    </source>
</evidence>
<dbReference type="Pfam" id="PF03551">
    <property type="entry name" value="PadR"/>
    <property type="match status" value="1"/>
</dbReference>
<reference evidence="3 4" key="1">
    <citation type="submission" date="2013-08" db="EMBL/GenBank/DDBJ databases">
        <authorList>
            <person name="Durkin A.S."/>
            <person name="Haft D.R."/>
            <person name="McCorrison J."/>
            <person name="Torralba M."/>
            <person name="Gillis M."/>
            <person name="Haft D.H."/>
            <person name="Methe B."/>
            <person name="Sutton G."/>
            <person name="Nelson K.E."/>
        </authorList>
    </citation>
    <scope>NUCLEOTIDE SEQUENCE [LARGE SCALE GENOMIC DNA]</scope>
    <source>
        <strain evidence="3 4">F0195</strain>
    </source>
</reference>
<evidence type="ECO:0000313" key="3">
    <source>
        <dbReference type="EMBL" id="ERL08626.1"/>
    </source>
</evidence>
<dbReference type="AlphaFoldDB" id="U2V7L6"/>
<dbReference type="STRING" id="1125712.HMPREF1316_0437"/>
<evidence type="ECO:0000313" key="4">
    <source>
        <dbReference type="Proteomes" id="UP000016638"/>
    </source>
</evidence>
<dbReference type="InterPro" id="IPR036388">
    <property type="entry name" value="WH-like_DNA-bd_sf"/>
</dbReference>
<feature type="domain" description="Transcription regulator PadR N-terminal" evidence="1">
    <location>
        <begin position="6"/>
        <end position="79"/>
    </location>
</feature>
<dbReference type="InterPro" id="IPR005149">
    <property type="entry name" value="Tscrpt_reg_PadR_N"/>
</dbReference>
<organism evidence="3 4">
    <name type="scientific">Olsenella profusa F0195</name>
    <dbReference type="NCBI Taxonomy" id="1125712"/>
    <lineage>
        <taxon>Bacteria</taxon>
        <taxon>Bacillati</taxon>
        <taxon>Actinomycetota</taxon>
        <taxon>Coriobacteriia</taxon>
        <taxon>Coriobacteriales</taxon>
        <taxon>Atopobiaceae</taxon>
        <taxon>Olsenella</taxon>
    </lineage>
</organism>
<dbReference type="EMBL" id="AWEZ01000043">
    <property type="protein sequence ID" value="ERL08626.1"/>
    <property type="molecule type" value="Genomic_DNA"/>
</dbReference>
<feature type="domain" description="Transcription regulator PadR C-terminal" evidence="2">
    <location>
        <begin position="95"/>
        <end position="181"/>
    </location>
</feature>
<dbReference type="SUPFAM" id="SSF46785">
    <property type="entry name" value="Winged helix' DNA-binding domain"/>
    <property type="match status" value="1"/>
</dbReference>